<accession>A0ABD1ZDT3</accession>
<keyword evidence="10" id="KW-1185">Reference proteome</keyword>
<dbReference type="Pfam" id="PF24477">
    <property type="entry name" value="ARM_At3g06530"/>
    <property type="match status" value="1"/>
</dbReference>
<dbReference type="InterPro" id="IPR056473">
    <property type="entry name" value="HEAT_Utp10/HEAT1"/>
</dbReference>
<keyword evidence="6" id="KW-0687">Ribonucleoprotein</keyword>
<comment type="similarity">
    <text evidence="2">Belongs to the HEATR1/UTP10 family.</text>
</comment>
<evidence type="ECO:0000313" key="9">
    <source>
        <dbReference type="EMBL" id="KAL2649237.1"/>
    </source>
</evidence>
<gene>
    <name evidence="9" type="ORF">R1flu_017365</name>
</gene>
<dbReference type="InterPro" id="IPR011989">
    <property type="entry name" value="ARM-like"/>
</dbReference>
<dbReference type="InterPro" id="IPR016024">
    <property type="entry name" value="ARM-type_fold"/>
</dbReference>
<dbReference type="Pfam" id="PF23243">
    <property type="entry name" value="HEAT_HEATR1"/>
    <property type="match status" value="1"/>
</dbReference>
<evidence type="ECO:0000256" key="7">
    <source>
        <dbReference type="SAM" id="MobiDB-lite"/>
    </source>
</evidence>
<keyword evidence="5" id="KW-0539">Nucleus</keyword>
<evidence type="ECO:0000313" key="10">
    <source>
        <dbReference type="Proteomes" id="UP001605036"/>
    </source>
</evidence>
<evidence type="ECO:0000259" key="8">
    <source>
        <dbReference type="SMART" id="SM01036"/>
    </source>
</evidence>
<dbReference type="SUPFAM" id="SSF48371">
    <property type="entry name" value="ARM repeat"/>
    <property type="match status" value="2"/>
</dbReference>
<sequence length="2136" mass="238760">MTTQLASQLQALEVVNKSTKNTSPSTRPSLLYHPSEAAEVDIRKIFDDALKGVDELARVDGRFRNYRNSLFGWPTMKIDRELQTKEENEKLDRLICGYLRLLSGYILLPPAHLTFEYLIRRYKVEVYNVDDVVLCVLPNHETTLFVRIIQLLHLKNTRWHFLEGLKDTGGPPPREWLVKRLTTDISIVEVLCDSALSASELAVKTKNVTSFTFVVIVETLVEAREVSSELVSRMQRLLVYSLEKNLDEDYRVGALMVVGALANRTALSPLFLETLFDLIARSFVKSVKRDGASTPKLQIMVLMQLVQTQDIETFSSKAFKILVKSRDFLSVMTELMKVFNAEKFLKLYIQALLDHCLVSENYEMALVHAIDTVPLSDNQVEVLVTKLFDLWAGNGEDTVSSEIRDFVRRVLRAVERRYAVLLDKLSSNFLKNSKLSDKDQEDDAAFKFLRDIFQDSLHYPIAETNMSLFLSLDDPKAEVRELALKKMAELVVASAPDEQGEIKTCLREACLRYLSDIDCDIIVSVLSADYLVKVVPPERLLESLSSLLATCSKKMLAAPHSSQKKVHVVAKTTTQVLASSFVLEHPSFTERVGLVFMDYLLQQTQTERLNKYVLQASQKLPFSLFKGLSEALKQKDVTGFKDNKLTQMEQLAEVNDKIVKSLVAKVASDPTSLTFLLKSSGMSDNSKMLMVLLLLRCFHEYSQDINMKSLEASLLWLRDEWTTVGSEKSPLAPKLQKIDYSESVDYMHLASEIMSPDAYSELLLRALHSLAACVPTTKDLNLACEGEIGQDIKDELFVLFAGSSSVNIFTPHMELLLSRLPSSDTFTFLSKFFVCEGSAVPAFVQVHSLGLLASQLIKYSHKGTKQLRRLLCPLLVALSSPLKAVRKNAAKCCEDLVSAWEKLDSEGEKGDMNAEGRSLDSLAFREIAIALVAAKEIFFASGTYLEQFLSQNFGPVKQFTTHVVMKDNGDVRHQAVATFLVKETLRLPVYAQRLLFSAIRGIAHGSELVIATQERFIGLVERRKRCNLQRESQAEIKELTDSEVELLEVLLQYYTPEVVTSGDSFISAFLQCLHIEGGSLLDRAVVQPCCAAVKCITPEFYGALSTPSKDIVFQSLITLLSVNNELLRSTSNAQLRKIMVDSTTLARHVGYLMDEEPQPVGSRRKKKKKSKTVEAPHSEGKKWPLKDHLENSASSILEFLLWKTGMVGRHVLVSPLCKLLRCIISGVWPRSSCEKQISDNDAADNEDSGQARKVLEIQQLLLIILDRIAQDLVTGVEKLKDITGQSGFDVDSVVNSVYKATDSATRNYGLALVTTLGKLAPQAVFKHMINILGVVGESAVTQDDSHSHEVVTQMLTAVVPFWLAVEKDPTTMLQVFVSALPRVPAHRRITLVTDLLRVTGVDESFHIFIYLLLRQGAVEDSLERQFASALSRHYPLEIRLPAFVKLLRLVKVDECGEKSDRKSSWTLQHTFTQFIASHLRSSQWSAEADASETLQSSYVALLEQVLLQLQTLGKSKTVSSSLKKESQETACALLEGLTQVMTSRNYIKGIGFLLTHSDASIRRKALRMYAAKLKEPELPKRIKQHKNKKPNDSSVNKDGLSDEELEIRVRIIKNITDILAAPREEESISAKIAAIDALDISALKFGKELPEMFTAALSVLIKSFRLENNTLLAAAVRCVSTILAQLGPLALPALPDAVMGLFKVADEMLGRPEKPVRKTEDEDVEPTGQEQSDLLLAVLLSIETLLDKLGSFLTPYLQKIIGLIILQPSFVKGSVLEISRKAENVRSLIATKLPARLLLEPLMSVYENAVDAGEDSTCALFDMLGAMNSKLERPAVAAYHAKIFDFCLAAFDLWRKSSTLKNISRVESSVVSAIVSLVMKLSETSFKPLFVKVLEWAESEESAGTCVAGKSVDRNIVFYKFVNQLSDKLRSVFIPYFKYLLTGCVQYLMSGADSHKPKKKKKKHSGELSAGSSEWHLRQLVLSALHKCFLYDTVGFLDTARFEQLLEPIVSQICVDPPSSLPTTDQVPSVQEMDDTIVACLGQMALTAGSDLLWKPLNHQVLMSTRYVSERSRLLGLRVVNFLAEKLKEEYLVLLPETIPFLAELLADEELTVVAKTQELVKLLEELSGEKLEQYF</sequence>
<dbReference type="Pfam" id="PF08146">
    <property type="entry name" value="BP28CT"/>
    <property type="match status" value="1"/>
</dbReference>
<evidence type="ECO:0000256" key="5">
    <source>
        <dbReference type="ARBA" id="ARBA00023242"/>
    </source>
</evidence>
<feature type="region of interest" description="Disordered" evidence="7">
    <location>
        <begin position="1156"/>
        <end position="1184"/>
    </location>
</feature>
<evidence type="ECO:0000256" key="2">
    <source>
        <dbReference type="ARBA" id="ARBA00010559"/>
    </source>
</evidence>
<evidence type="ECO:0000256" key="4">
    <source>
        <dbReference type="ARBA" id="ARBA00022552"/>
    </source>
</evidence>
<dbReference type="PANTHER" id="PTHR13457:SF1">
    <property type="entry name" value="HEAT REPEAT-CONTAINING PROTEIN 1"/>
    <property type="match status" value="1"/>
</dbReference>
<dbReference type="SMART" id="SM01036">
    <property type="entry name" value="BP28CT"/>
    <property type="match status" value="1"/>
</dbReference>
<dbReference type="PANTHER" id="PTHR13457">
    <property type="entry name" value="BAP28"/>
    <property type="match status" value="1"/>
</dbReference>
<dbReference type="Pfam" id="PF12397">
    <property type="entry name" value="U3snoRNP10"/>
    <property type="match status" value="1"/>
</dbReference>
<name>A0ABD1ZDT3_9MARC</name>
<organism evidence="9 10">
    <name type="scientific">Riccia fluitans</name>
    <dbReference type="NCBI Taxonomy" id="41844"/>
    <lineage>
        <taxon>Eukaryota</taxon>
        <taxon>Viridiplantae</taxon>
        <taxon>Streptophyta</taxon>
        <taxon>Embryophyta</taxon>
        <taxon>Marchantiophyta</taxon>
        <taxon>Marchantiopsida</taxon>
        <taxon>Marchantiidae</taxon>
        <taxon>Marchantiales</taxon>
        <taxon>Ricciaceae</taxon>
        <taxon>Riccia</taxon>
    </lineage>
</organism>
<dbReference type="Gene3D" id="1.25.10.10">
    <property type="entry name" value="Leucine-rich Repeat Variant"/>
    <property type="match status" value="1"/>
</dbReference>
<dbReference type="GO" id="GO:0005730">
    <property type="term" value="C:nucleolus"/>
    <property type="evidence" value="ECO:0007669"/>
    <property type="project" value="UniProtKB-SubCell"/>
</dbReference>
<evidence type="ECO:0000256" key="3">
    <source>
        <dbReference type="ARBA" id="ARBA00022517"/>
    </source>
</evidence>
<proteinExistence type="inferred from homology"/>
<evidence type="ECO:0000256" key="6">
    <source>
        <dbReference type="ARBA" id="ARBA00023274"/>
    </source>
</evidence>
<feature type="region of interest" description="Disordered" evidence="7">
    <location>
        <begin position="1579"/>
        <end position="1599"/>
    </location>
</feature>
<dbReference type="InterPro" id="IPR040191">
    <property type="entry name" value="UTP10"/>
</dbReference>
<feature type="compositionally biased region" description="Basic and acidic residues" evidence="7">
    <location>
        <begin position="1171"/>
        <end position="1184"/>
    </location>
</feature>
<feature type="domain" description="BP28 C-terminal" evidence="8">
    <location>
        <begin position="1833"/>
        <end position="1996"/>
    </location>
</feature>
<dbReference type="InterPro" id="IPR012954">
    <property type="entry name" value="BP28_C_dom"/>
</dbReference>
<evidence type="ECO:0000256" key="1">
    <source>
        <dbReference type="ARBA" id="ARBA00004604"/>
    </source>
</evidence>
<comment type="caution">
    <text evidence="9">The sequence shown here is derived from an EMBL/GenBank/DDBJ whole genome shotgun (WGS) entry which is preliminary data.</text>
</comment>
<dbReference type="InterPro" id="IPR022125">
    <property type="entry name" value="U3snoRNP10_N"/>
</dbReference>
<dbReference type="GO" id="GO:1990904">
    <property type="term" value="C:ribonucleoprotein complex"/>
    <property type="evidence" value="ECO:0007669"/>
    <property type="project" value="UniProtKB-KW"/>
</dbReference>
<dbReference type="InterPro" id="IPR056384">
    <property type="entry name" value="ARM_At3g06530"/>
</dbReference>
<protein>
    <recommendedName>
        <fullName evidence="8">BP28 C-terminal domain-containing protein</fullName>
    </recommendedName>
</protein>
<dbReference type="EMBL" id="JBHFFA010000001">
    <property type="protein sequence ID" value="KAL2649237.1"/>
    <property type="molecule type" value="Genomic_DNA"/>
</dbReference>
<keyword evidence="4" id="KW-0698">rRNA processing</keyword>
<reference evidence="9 10" key="1">
    <citation type="submission" date="2024-09" db="EMBL/GenBank/DDBJ databases">
        <title>Chromosome-scale assembly of Riccia fluitans.</title>
        <authorList>
            <person name="Paukszto L."/>
            <person name="Sawicki J."/>
            <person name="Karawczyk K."/>
            <person name="Piernik-Szablinska J."/>
            <person name="Szczecinska M."/>
            <person name="Mazdziarz M."/>
        </authorList>
    </citation>
    <scope>NUCLEOTIDE SEQUENCE [LARGE SCALE GENOMIC DNA]</scope>
    <source>
        <strain evidence="9">Rf_01</strain>
        <tissue evidence="9">Aerial parts of the thallus</tissue>
    </source>
</reference>
<keyword evidence="3" id="KW-0690">Ribosome biogenesis</keyword>
<dbReference type="Proteomes" id="UP001605036">
    <property type="component" value="Unassembled WGS sequence"/>
</dbReference>
<dbReference type="GO" id="GO:0006364">
    <property type="term" value="P:rRNA processing"/>
    <property type="evidence" value="ECO:0007669"/>
    <property type="project" value="UniProtKB-KW"/>
</dbReference>
<comment type="subcellular location">
    <subcellularLocation>
        <location evidence="1">Nucleus</location>
        <location evidence="1">Nucleolus</location>
    </subcellularLocation>
</comment>